<proteinExistence type="predicted"/>
<accession>S1N7B2</accession>
<evidence type="ECO:0000313" key="2">
    <source>
        <dbReference type="Proteomes" id="UP000014127"/>
    </source>
</evidence>
<comment type="caution">
    <text evidence="1">The sequence shown here is derived from an EMBL/GenBank/DDBJ whole genome shotgun (WGS) entry which is preliminary data.</text>
</comment>
<sequence length="139" mass="15858">MKYQGKSMMSLNQMAEIGIKYQGDGYVTGFPIISDNDAYILNGVIEANEEYIAIEQWIPVFPESLQPVSPSLTDDQQVVLEWLKEETQRRRNIHAALYWFYETNVELDLIPSSLSDVEWCQVLAAFAEWGLNSCQNGNS</sequence>
<dbReference type="AlphaFoldDB" id="S1N7B2"/>
<name>S1N7B2_9ENTE</name>
<dbReference type="STRING" id="44009.RV01_GL001557"/>
<gene>
    <name evidence="1" type="ORF">OMK_00975</name>
</gene>
<protein>
    <submittedName>
        <fullName evidence="1">Uncharacterized protein</fullName>
    </submittedName>
</protein>
<dbReference type="EMBL" id="AHYR01000004">
    <property type="protein sequence ID" value="EOT42614.1"/>
    <property type="molecule type" value="Genomic_DNA"/>
</dbReference>
<reference evidence="1 2" key="1">
    <citation type="submission" date="2013-03" db="EMBL/GenBank/DDBJ databases">
        <title>The Genome Sequence of Enterococcus dispar ATCC_51266 (Illumina only assembly).</title>
        <authorList>
            <consortium name="The Broad Institute Genomics Platform"/>
            <consortium name="The Broad Institute Genome Sequencing Center for Infectious Disease"/>
            <person name="Earl A."/>
            <person name="Russ C."/>
            <person name="Gilmore M."/>
            <person name="Surin D."/>
            <person name="Walker B."/>
            <person name="Young S."/>
            <person name="Zeng Q."/>
            <person name="Gargeya S."/>
            <person name="Fitzgerald M."/>
            <person name="Haas B."/>
            <person name="Abouelleil A."/>
            <person name="Allen A.W."/>
            <person name="Alvarado L."/>
            <person name="Arachchi H.M."/>
            <person name="Berlin A.M."/>
            <person name="Chapman S.B."/>
            <person name="Gainer-Dewar J."/>
            <person name="Goldberg J."/>
            <person name="Griggs A."/>
            <person name="Gujja S."/>
            <person name="Hansen M."/>
            <person name="Howarth C."/>
            <person name="Imamovic A."/>
            <person name="Ireland A."/>
            <person name="Larimer J."/>
            <person name="McCowan C."/>
            <person name="Murphy C."/>
            <person name="Pearson M."/>
            <person name="Poon T.W."/>
            <person name="Priest M."/>
            <person name="Roberts A."/>
            <person name="Saif S."/>
            <person name="Shea T."/>
            <person name="Sisk P."/>
            <person name="Sykes S."/>
            <person name="Wortman J."/>
            <person name="Nusbaum C."/>
            <person name="Birren B."/>
        </authorList>
    </citation>
    <scope>NUCLEOTIDE SEQUENCE [LARGE SCALE GENOMIC DNA]</scope>
    <source>
        <strain evidence="1 2">ATCC 51266</strain>
    </source>
</reference>
<dbReference type="OrthoDB" id="2195286at2"/>
<dbReference type="PATRIC" id="fig|1139219.3.peg.941"/>
<keyword evidence="2" id="KW-1185">Reference proteome</keyword>
<dbReference type="HOGENOM" id="CLU_1842009_0_0_9"/>
<evidence type="ECO:0000313" key="1">
    <source>
        <dbReference type="EMBL" id="EOT42614.1"/>
    </source>
</evidence>
<dbReference type="Proteomes" id="UP000014127">
    <property type="component" value="Unassembled WGS sequence"/>
</dbReference>
<dbReference type="RefSeq" id="WP_016172154.1">
    <property type="nucleotide sequence ID" value="NZ_ASWK01000001.1"/>
</dbReference>
<organism evidence="1 2">
    <name type="scientific">Enterococcus dispar ATCC 51266</name>
    <dbReference type="NCBI Taxonomy" id="1139219"/>
    <lineage>
        <taxon>Bacteria</taxon>
        <taxon>Bacillati</taxon>
        <taxon>Bacillota</taxon>
        <taxon>Bacilli</taxon>
        <taxon>Lactobacillales</taxon>
        <taxon>Enterococcaceae</taxon>
        <taxon>Enterococcus</taxon>
    </lineage>
</organism>